<feature type="signal peptide" evidence="1">
    <location>
        <begin position="1"/>
        <end position="20"/>
    </location>
</feature>
<evidence type="ECO:0000256" key="1">
    <source>
        <dbReference type="SAM" id="SignalP"/>
    </source>
</evidence>
<comment type="caution">
    <text evidence="2">The sequence shown here is derived from an EMBL/GenBank/DDBJ whole genome shotgun (WGS) entry which is preliminary data.</text>
</comment>
<keyword evidence="3" id="KW-1185">Reference proteome</keyword>
<sequence>MPPATAVNYTTWIIAGFSLGLLHIDICRIGGNDVSLSWWGNDLDGCPLASCPTAVGVVVEGCPVVY</sequence>
<accession>A0AAW0JHG5</accession>
<organism evidence="2 3">
    <name type="scientific">Quercus suber</name>
    <name type="common">Cork oak</name>
    <dbReference type="NCBI Taxonomy" id="58331"/>
    <lineage>
        <taxon>Eukaryota</taxon>
        <taxon>Viridiplantae</taxon>
        <taxon>Streptophyta</taxon>
        <taxon>Embryophyta</taxon>
        <taxon>Tracheophyta</taxon>
        <taxon>Spermatophyta</taxon>
        <taxon>Magnoliopsida</taxon>
        <taxon>eudicotyledons</taxon>
        <taxon>Gunneridae</taxon>
        <taxon>Pentapetalae</taxon>
        <taxon>rosids</taxon>
        <taxon>fabids</taxon>
        <taxon>Fagales</taxon>
        <taxon>Fagaceae</taxon>
        <taxon>Quercus</taxon>
    </lineage>
</organism>
<reference evidence="2 3" key="1">
    <citation type="journal article" date="2018" name="Sci. Data">
        <title>The draft genome sequence of cork oak.</title>
        <authorList>
            <person name="Ramos A.M."/>
            <person name="Usie A."/>
            <person name="Barbosa P."/>
            <person name="Barros P.M."/>
            <person name="Capote T."/>
            <person name="Chaves I."/>
            <person name="Simoes F."/>
            <person name="Abreu I."/>
            <person name="Carrasquinho I."/>
            <person name="Faro C."/>
            <person name="Guimaraes J.B."/>
            <person name="Mendonca D."/>
            <person name="Nobrega F."/>
            <person name="Rodrigues L."/>
            <person name="Saibo N.J.M."/>
            <person name="Varela M.C."/>
            <person name="Egas C."/>
            <person name="Matos J."/>
            <person name="Miguel C.M."/>
            <person name="Oliveira M.M."/>
            <person name="Ricardo C.P."/>
            <person name="Goncalves S."/>
        </authorList>
    </citation>
    <scope>NUCLEOTIDE SEQUENCE [LARGE SCALE GENOMIC DNA]</scope>
    <source>
        <strain evidence="3">cv. HL8</strain>
    </source>
</reference>
<keyword evidence="1" id="KW-0732">Signal</keyword>
<evidence type="ECO:0000313" key="3">
    <source>
        <dbReference type="Proteomes" id="UP000237347"/>
    </source>
</evidence>
<protein>
    <submittedName>
        <fullName evidence="2">Oligopeptide transporter 7</fullName>
    </submittedName>
</protein>
<name>A0AAW0JHG5_QUESU</name>
<gene>
    <name evidence="2" type="primary">OPT7_10</name>
    <name evidence="2" type="ORF">CFP56_032482</name>
</gene>
<dbReference type="Proteomes" id="UP000237347">
    <property type="component" value="Unassembled WGS sequence"/>
</dbReference>
<feature type="chain" id="PRO_5043396124" evidence="1">
    <location>
        <begin position="21"/>
        <end position="66"/>
    </location>
</feature>
<dbReference type="AlphaFoldDB" id="A0AAW0JHG5"/>
<evidence type="ECO:0000313" key="2">
    <source>
        <dbReference type="EMBL" id="KAK7826108.1"/>
    </source>
</evidence>
<dbReference type="EMBL" id="PKMF04000556">
    <property type="protein sequence ID" value="KAK7826108.1"/>
    <property type="molecule type" value="Genomic_DNA"/>
</dbReference>
<proteinExistence type="predicted"/>